<name>A0A948THT5_9GAMM</name>
<evidence type="ECO:0000256" key="8">
    <source>
        <dbReference type="ARBA" id="ARBA00061012"/>
    </source>
</evidence>
<comment type="catalytic activity">
    <reaction evidence="7 9 12">
        <text>orotidine 5'-phosphate + H(+) = UMP + CO2</text>
        <dbReference type="Rhea" id="RHEA:11596"/>
        <dbReference type="ChEBI" id="CHEBI:15378"/>
        <dbReference type="ChEBI" id="CHEBI:16526"/>
        <dbReference type="ChEBI" id="CHEBI:57538"/>
        <dbReference type="ChEBI" id="CHEBI:57865"/>
        <dbReference type="EC" id="4.1.1.23"/>
    </reaction>
</comment>
<comment type="caution">
    <text evidence="14">The sequence shown here is derived from an EMBL/GenBank/DDBJ whole genome shotgun (WGS) entry which is preliminary data.</text>
</comment>
<evidence type="ECO:0000256" key="11">
    <source>
        <dbReference type="PIRSR" id="PIRSR614732-2"/>
    </source>
</evidence>
<dbReference type="HAMAP" id="MF_01200_B">
    <property type="entry name" value="OMPdecase_type1_B"/>
    <property type="match status" value="1"/>
</dbReference>
<comment type="subunit">
    <text evidence="3 9">Homodimer.</text>
</comment>
<comment type="function">
    <text evidence="1 9">Catalyzes the decarboxylation of orotidine 5'-monophosphate (OMP) to uridine 5'-monophosphate (UMP).</text>
</comment>
<reference evidence="14" key="1">
    <citation type="journal article" date="2021" name="PeerJ">
        <title>Extensive microbial diversity within the chicken gut microbiome revealed by metagenomics and culture.</title>
        <authorList>
            <person name="Gilroy R."/>
            <person name="Ravi A."/>
            <person name="Getino M."/>
            <person name="Pursley I."/>
            <person name="Horton D.L."/>
            <person name="Alikhan N.F."/>
            <person name="Baker D."/>
            <person name="Gharbi K."/>
            <person name="Hall N."/>
            <person name="Watson M."/>
            <person name="Adriaenssens E.M."/>
            <person name="Foster-Nyarko E."/>
            <person name="Jarju S."/>
            <person name="Secka A."/>
            <person name="Antonio M."/>
            <person name="Oren A."/>
            <person name="Chaudhuri R.R."/>
            <person name="La Ragione R."/>
            <person name="Hildebrand F."/>
            <person name="Pallen M.J."/>
        </authorList>
    </citation>
    <scope>NUCLEOTIDE SEQUENCE</scope>
    <source>
        <strain evidence="14">378</strain>
    </source>
</reference>
<comment type="pathway">
    <text evidence="2 9 12">Pyrimidine metabolism; UMP biosynthesis via de novo pathway; UMP from orotate: step 2/2.</text>
</comment>
<dbReference type="InterPro" id="IPR014732">
    <property type="entry name" value="OMPdecase"/>
</dbReference>
<gene>
    <name evidence="9 14" type="primary">pyrF</name>
    <name evidence="14" type="ORF">H9847_09875</name>
</gene>
<evidence type="ECO:0000256" key="1">
    <source>
        <dbReference type="ARBA" id="ARBA00002356"/>
    </source>
</evidence>
<accession>A0A948THT5</accession>
<evidence type="ECO:0000256" key="4">
    <source>
        <dbReference type="ARBA" id="ARBA00022793"/>
    </source>
</evidence>
<dbReference type="InterPro" id="IPR018089">
    <property type="entry name" value="OMPdecase_AS"/>
</dbReference>
<comment type="similarity">
    <text evidence="8 9">Belongs to the OMP decarboxylase family. Type 1 subfamily.</text>
</comment>
<evidence type="ECO:0000259" key="13">
    <source>
        <dbReference type="SMART" id="SM00934"/>
    </source>
</evidence>
<feature type="binding site" evidence="9 11">
    <location>
        <position position="11"/>
    </location>
    <ligand>
        <name>substrate</name>
    </ligand>
</feature>
<dbReference type="GO" id="GO:0006207">
    <property type="term" value="P:'de novo' pyrimidine nucleobase biosynthetic process"/>
    <property type="evidence" value="ECO:0007669"/>
    <property type="project" value="InterPro"/>
</dbReference>
<proteinExistence type="inferred from homology"/>
<dbReference type="InterPro" id="IPR001754">
    <property type="entry name" value="OMPdeCOase_dom"/>
</dbReference>
<dbReference type="GO" id="GO:0044205">
    <property type="term" value="P:'de novo' UMP biosynthetic process"/>
    <property type="evidence" value="ECO:0007669"/>
    <property type="project" value="UniProtKB-UniRule"/>
</dbReference>
<dbReference type="Pfam" id="PF00215">
    <property type="entry name" value="OMPdecase"/>
    <property type="match status" value="1"/>
</dbReference>
<reference evidence="14" key="2">
    <citation type="submission" date="2021-04" db="EMBL/GenBank/DDBJ databases">
        <authorList>
            <person name="Gilroy R."/>
        </authorList>
    </citation>
    <scope>NUCLEOTIDE SEQUENCE</scope>
    <source>
        <strain evidence="14">378</strain>
    </source>
</reference>
<dbReference type="EC" id="4.1.1.23" evidence="9"/>
<evidence type="ECO:0000313" key="15">
    <source>
        <dbReference type="Proteomes" id="UP000733611"/>
    </source>
</evidence>
<dbReference type="EMBL" id="JAHLFE010000203">
    <property type="protein sequence ID" value="MBU3845149.1"/>
    <property type="molecule type" value="Genomic_DNA"/>
</dbReference>
<evidence type="ECO:0000256" key="3">
    <source>
        <dbReference type="ARBA" id="ARBA00011738"/>
    </source>
</evidence>
<dbReference type="GO" id="GO:0005829">
    <property type="term" value="C:cytosol"/>
    <property type="evidence" value="ECO:0007669"/>
    <property type="project" value="TreeGrafter"/>
</dbReference>
<evidence type="ECO:0000256" key="5">
    <source>
        <dbReference type="ARBA" id="ARBA00022975"/>
    </source>
</evidence>
<dbReference type="InterPro" id="IPR013785">
    <property type="entry name" value="Aldolase_TIM"/>
</dbReference>
<feature type="active site" description="For OMPdecase activity" evidence="10">
    <location>
        <position position="65"/>
    </location>
</feature>
<dbReference type="NCBIfam" id="TIGR01740">
    <property type="entry name" value="pyrF"/>
    <property type="match status" value="1"/>
</dbReference>
<keyword evidence="6 9" id="KW-0456">Lyase</keyword>
<evidence type="ECO:0000256" key="12">
    <source>
        <dbReference type="RuleBase" id="RU000512"/>
    </source>
</evidence>
<dbReference type="SMART" id="SM00934">
    <property type="entry name" value="OMPdecase"/>
    <property type="match status" value="1"/>
</dbReference>
<evidence type="ECO:0000256" key="6">
    <source>
        <dbReference type="ARBA" id="ARBA00023239"/>
    </source>
</evidence>
<evidence type="ECO:0000256" key="9">
    <source>
        <dbReference type="HAMAP-Rule" id="MF_01200"/>
    </source>
</evidence>
<evidence type="ECO:0000313" key="14">
    <source>
        <dbReference type="EMBL" id="MBU3845149.1"/>
    </source>
</evidence>
<dbReference type="SUPFAM" id="SSF51366">
    <property type="entry name" value="Ribulose-phoshate binding barrel"/>
    <property type="match status" value="1"/>
</dbReference>
<dbReference type="PROSITE" id="PS00156">
    <property type="entry name" value="OMPDECASE"/>
    <property type="match status" value="1"/>
</dbReference>
<keyword evidence="4 9" id="KW-0210">Decarboxylase</keyword>
<feature type="binding site" evidence="9 11">
    <location>
        <position position="122"/>
    </location>
    <ligand>
        <name>substrate</name>
    </ligand>
</feature>
<evidence type="ECO:0000256" key="2">
    <source>
        <dbReference type="ARBA" id="ARBA00004861"/>
    </source>
</evidence>
<dbReference type="PANTHER" id="PTHR32119:SF2">
    <property type="entry name" value="OROTIDINE 5'-PHOSPHATE DECARBOXYLASE"/>
    <property type="match status" value="1"/>
</dbReference>
<feature type="binding site" evidence="9 11">
    <location>
        <position position="212"/>
    </location>
    <ligand>
        <name>substrate</name>
    </ligand>
</feature>
<sequence length="240" mass="25581">MFDPKVIVALDYDNDAAALDFVSRIDPSTCNLKVGKELFTVAGPQFVSKLVALGFRVFLDLKFHDIPNTTAHAVRAAASLGVWMVDVHASGGRIMMEAVVNELDKLPANMQRPLVIGVTVLTSMDQAQMQEIGLTSTPQEQVLRLAKLAKSAGLNGVVSSAQEAAMIKKELGSSFINVTPGIRPSGSDLGDQKRVMTPAQAIAAGADYLVIGRPITKAADPCAVLKNINHEIYQALAAQQ</sequence>
<protein>
    <recommendedName>
        <fullName evidence="9">Orotidine 5'-phosphate decarboxylase</fullName>
        <ecNumber evidence="9">4.1.1.23</ecNumber>
    </recommendedName>
    <alternativeName>
        <fullName evidence="9">OMP decarboxylase</fullName>
        <shortName evidence="9">OMPDCase</shortName>
        <shortName evidence="9">OMPdecase</shortName>
    </alternativeName>
</protein>
<feature type="binding site" evidence="9 11">
    <location>
        <position position="33"/>
    </location>
    <ligand>
        <name>substrate</name>
    </ligand>
</feature>
<dbReference type="Gene3D" id="3.20.20.70">
    <property type="entry name" value="Aldolase class I"/>
    <property type="match status" value="1"/>
</dbReference>
<feature type="binding site" evidence="9">
    <location>
        <begin position="60"/>
        <end position="69"/>
    </location>
    <ligand>
        <name>substrate</name>
    </ligand>
</feature>
<dbReference type="CDD" id="cd04725">
    <property type="entry name" value="OMP_decarboxylase_like"/>
    <property type="match status" value="1"/>
</dbReference>
<feature type="active site" description="For OMPdecase activity" evidence="10">
    <location>
        <position position="60"/>
    </location>
</feature>
<organism evidence="14 15">
    <name type="scientific">Candidatus Anaerobiospirillum pullicola</name>
    <dbReference type="NCBI Taxonomy" id="2838451"/>
    <lineage>
        <taxon>Bacteria</taxon>
        <taxon>Pseudomonadati</taxon>
        <taxon>Pseudomonadota</taxon>
        <taxon>Gammaproteobacteria</taxon>
        <taxon>Aeromonadales</taxon>
        <taxon>Succinivibrionaceae</taxon>
        <taxon>Anaerobiospirillum</taxon>
    </lineage>
</organism>
<feature type="binding site" evidence="9 11">
    <location>
        <position position="213"/>
    </location>
    <ligand>
        <name>substrate</name>
    </ligand>
</feature>
<feature type="domain" description="Orotidine 5'-phosphate decarboxylase" evidence="13">
    <location>
        <begin position="5"/>
        <end position="228"/>
    </location>
</feature>
<dbReference type="InterPro" id="IPR047596">
    <property type="entry name" value="OMPdecase_bac"/>
</dbReference>
<dbReference type="PANTHER" id="PTHR32119">
    <property type="entry name" value="OROTIDINE 5'-PHOSPHATE DECARBOXYLASE"/>
    <property type="match status" value="1"/>
</dbReference>
<feature type="binding site" evidence="9 11">
    <location>
        <position position="183"/>
    </location>
    <ligand>
        <name>substrate</name>
    </ligand>
</feature>
<feature type="active site" description="Proton donor" evidence="9">
    <location>
        <position position="62"/>
    </location>
</feature>
<dbReference type="FunFam" id="3.20.20.70:FF:000015">
    <property type="entry name" value="Orotidine 5'-phosphate decarboxylase"/>
    <property type="match status" value="1"/>
</dbReference>
<feature type="binding site" evidence="9 11">
    <location>
        <position position="192"/>
    </location>
    <ligand>
        <name>substrate</name>
    </ligand>
</feature>
<dbReference type="Proteomes" id="UP000733611">
    <property type="component" value="Unassembled WGS sequence"/>
</dbReference>
<dbReference type="NCBIfam" id="NF001273">
    <property type="entry name" value="PRK00230.1"/>
    <property type="match status" value="1"/>
</dbReference>
<feature type="active site" description="For OMPdecase activity" evidence="10">
    <location>
        <position position="62"/>
    </location>
</feature>
<dbReference type="AlphaFoldDB" id="A0A948THT5"/>
<dbReference type="InterPro" id="IPR011060">
    <property type="entry name" value="RibuloseP-bd_barrel"/>
</dbReference>
<dbReference type="GO" id="GO:0004590">
    <property type="term" value="F:orotidine-5'-phosphate decarboxylase activity"/>
    <property type="evidence" value="ECO:0007669"/>
    <property type="project" value="UniProtKB-UniRule"/>
</dbReference>
<evidence type="ECO:0000256" key="10">
    <source>
        <dbReference type="PIRSR" id="PIRSR614732-1"/>
    </source>
</evidence>
<evidence type="ECO:0000256" key="7">
    <source>
        <dbReference type="ARBA" id="ARBA00049157"/>
    </source>
</evidence>
<keyword evidence="5 9" id="KW-0665">Pyrimidine biosynthesis</keyword>